<reference evidence="3" key="1">
    <citation type="journal article" date="2017" name="Nat. Commun.">
        <title>The asparagus genome sheds light on the origin and evolution of a young Y chromosome.</title>
        <authorList>
            <person name="Harkess A."/>
            <person name="Zhou J."/>
            <person name="Xu C."/>
            <person name="Bowers J.E."/>
            <person name="Van der Hulst R."/>
            <person name="Ayyampalayam S."/>
            <person name="Mercati F."/>
            <person name="Riccardi P."/>
            <person name="McKain M.R."/>
            <person name="Kakrana A."/>
            <person name="Tang H."/>
            <person name="Ray J."/>
            <person name="Groenendijk J."/>
            <person name="Arikit S."/>
            <person name="Mathioni S.M."/>
            <person name="Nakano M."/>
            <person name="Shan H."/>
            <person name="Telgmann-Rauber A."/>
            <person name="Kanno A."/>
            <person name="Yue Z."/>
            <person name="Chen H."/>
            <person name="Li W."/>
            <person name="Chen Y."/>
            <person name="Xu X."/>
            <person name="Zhang Y."/>
            <person name="Luo S."/>
            <person name="Chen H."/>
            <person name="Gao J."/>
            <person name="Mao Z."/>
            <person name="Pires J.C."/>
            <person name="Luo M."/>
            <person name="Kudrna D."/>
            <person name="Wing R.A."/>
            <person name="Meyers B.C."/>
            <person name="Yi K."/>
            <person name="Kong H."/>
            <person name="Lavrijsen P."/>
            <person name="Sunseri F."/>
            <person name="Falavigna A."/>
            <person name="Ye Y."/>
            <person name="Leebens-Mack J.H."/>
            <person name="Chen G."/>
        </authorList>
    </citation>
    <scope>NUCLEOTIDE SEQUENCE [LARGE SCALE GENOMIC DNA]</scope>
    <source>
        <strain evidence="3">cv. DH0086</strain>
    </source>
</reference>
<name>A0A5P1FPI3_ASPOF</name>
<sequence>MEVISQPSTIKDIMTEGATSKHKVSMAGNASENSKPPCDPPEEVDLQELEENPKLGEYNGTYERIDEAVEGGTSTIPTQETSQAKPSDALIVDDESPTREMRTKIIIAKLGGVEAQMEKEVAPVMLAESTHR</sequence>
<organism evidence="2 3">
    <name type="scientific">Asparagus officinalis</name>
    <name type="common">Garden asparagus</name>
    <dbReference type="NCBI Taxonomy" id="4686"/>
    <lineage>
        <taxon>Eukaryota</taxon>
        <taxon>Viridiplantae</taxon>
        <taxon>Streptophyta</taxon>
        <taxon>Embryophyta</taxon>
        <taxon>Tracheophyta</taxon>
        <taxon>Spermatophyta</taxon>
        <taxon>Magnoliopsida</taxon>
        <taxon>Liliopsida</taxon>
        <taxon>Asparagales</taxon>
        <taxon>Asparagaceae</taxon>
        <taxon>Asparagoideae</taxon>
        <taxon>Asparagus</taxon>
    </lineage>
</organism>
<dbReference type="Gramene" id="ONK80225">
    <property type="protein sequence ID" value="ONK80225"/>
    <property type="gene ID" value="A4U43_C01F15300"/>
</dbReference>
<proteinExistence type="predicted"/>
<keyword evidence="3" id="KW-1185">Reference proteome</keyword>
<gene>
    <name evidence="2" type="ORF">A4U43_C01F15300</name>
</gene>
<dbReference type="Proteomes" id="UP000243459">
    <property type="component" value="Chromosome 1"/>
</dbReference>
<evidence type="ECO:0000313" key="3">
    <source>
        <dbReference type="Proteomes" id="UP000243459"/>
    </source>
</evidence>
<protein>
    <submittedName>
        <fullName evidence="2">Uncharacterized protein</fullName>
    </submittedName>
</protein>
<feature type="region of interest" description="Disordered" evidence="1">
    <location>
        <begin position="1"/>
        <end position="44"/>
    </location>
</feature>
<dbReference type="AlphaFoldDB" id="A0A5P1FPI3"/>
<evidence type="ECO:0000256" key="1">
    <source>
        <dbReference type="SAM" id="MobiDB-lite"/>
    </source>
</evidence>
<accession>A0A5P1FPI3</accession>
<dbReference type="EMBL" id="CM007381">
    <property type="protein sequence ID" value="ONK80225.1"/>
    <property type="molecule type" value="Genomic_DNA"/>
</dbReference>
<evidence type="ECO:0000313" key="2">
    <source>
        <dbReference type="EMBL" id="ONK80225.1"/>
    </source>
</evidence>